<evidence type="ECO:0000256" key="5">
    <source>
        <dbReference type="ARBA" id="ARBA00023002"/>
    </source>
</evidence>
<evidence type="ECO:0000256" key="7">
    <source>
        <dbReference type="ARBA" id="ARBA00023244"/>
    </source>
</evidence>
<evidence type="ECO:0000313" key="9">
    <source>
        <dbReference type="Proteomes" id="UP000254799"/>
    </source>
</evidence>
<dbReference type="GO" id="GO:0004109">
    <property type="term" value="F:coproporphyrinogen oxidase activity"/>
    <property type="evidence" value="ECO:0007669"/>
    <property type="project" value="UniProtKB-EC"/>
</dbReference>
<dbReference type="EC" id="1.3.3.3" evidence="4"/>
<sequence>MKPDAAQVKTFLLQLQDSLCQQLSAVDGAPFIEDAWQREGGGGGRSRVLREGRVFEQAGVNFSHVHGDAMPASATAHRPELAGRSFEAMGVSLVVHPLNPYVPPAMPTCGSLLPKSLAPTRCGGSAAALI</sequence>
<evidence type="ECO:0000256" key="4">
    <source>
        <dbReference type="ARBA" id="ARBA00012869"/>
    </source>
</evidence>
<gene>
    <name evidence="8" type="primary">hemF_1</name>
    <name evidence="8" type="ORF">NCTC8849_04442</name>
</gene>
<name>A0A377WPS1_KLEPN</name>
<dbReference type="InterPro" id="IPR001260">
    <property type="entry name" value="Coprogen_oxidase_aer"/>
</dbReference>
<comment type="similarity">
    <text evidence="2">Belongs to the aerobic coproporphyrinogen-III oxidase family.</text>
</comment>
<protein>
    <recommendedName>
        <fullName evidence="4">coproporphyrinogen oxidase</fullName>
        <ecNumber evidence="4">1.3.3.3</ecNumber>
    </recommendedName>
</protein>
<dbReference type="PANTHER" id="PTHR10755:SF0">
    <property type="entry name" value="OXYGEN-DEPENDENT COPROPORPHYRINOGEN-III OXIDASE, MITOCHONDRIAL"/>
    <property type="match status" value="1"/>
</dbReference>
<dbReference type="PANTHER" id="PTHR10755">
    <property type="entry name" value="COPROPORPHYRINOGEN III OXIDASE, MITOCHONDRIAL"/>
    <property type="match status" value="1"/>
</dbReference>
<evidence type="ECO:0000256" key="2">
    <source>
        <dbReference type="ARBA" id="ARBA00010644"/>
    </source>
</evidence>
<keyword evidence="7" id="KW-0627">Porphyrin biosynthesis</keyword>
<organism evidence="8 9">
    <name type="scientific">Klebsiella pneumoniae</name>
    <dbReference type="NCBI Taxonomy" id="573"/>
    <lineage>
        <taxon>Bacteria</taxon>
        <taxon>Pseudomonadati</taxon>
        <taxon>Pseudomonadota</taxon>
        <taxon>Gammaproteobacteria</taxon>
        <taxon>Enterobacterales</taxon>
        <taxon>Enterobacteriaceae</taxon>
        <taxon>Klebsiella/Raoultella group</taxon>
        <taxon>Klebsiella</taxon>
        <taxon>Klebsiella pneumoniae complex</taxon>
    </lineage>
</organism>
<dbReference type="Gene3D" id="3.40.1500.10">
    <property type="entry name" value="Coproporphyrinogen III oxidase, aerobic"/>
    <property type="match status" value="1"/>
</dbReference>
<dbReference type="Proteomes" id="UP000254799">
    <property type="component" value="Unassembled WGS sequence"/>
</dbReference>
<proteinExistence type="inferred from homology"/>
<evidence type="ECO:0000313" key="8">
    <source>
        <dbReference type="EMBL" id="STT55815.1"/>
    </source>
</evidence>
<dbReference type="Pfam" id="PF01218">
    <property type="entry name" value="Coprogen_oxidas"/>
    <property type="match status" value="1"/>
</dbReference>
<keyword evidence="6" id="KW-0350">Heme biosynthesis</keyword>
<dbReference type="InterPro" id="IPR036406">
    <property type="entry name" value="Coprogen_oxidase_aer_sf"/>
</dbReference>
<dbReference type="GO" id="GO:0005737">
    <property type="term" value="C:cytoplasm"/>
    <property type="evidence" value="ECO:0007669"/>
    <property type="project" value="TreeGrafter"/>
</dbReference>
<dbReference type="AlphaFoldDB" id="A0A377WPS1"/>
<dbReference type="EMBL" id="UGLC01000002">
    <property type="protein sequence ID" value="STT55815.1"/>
    <property type="molecule type" value="Genomic_DNA"/>
</dbReference>
<evidence type="ECO:0000256" key="1">
    <source>
        <dbReference type="ARBA" id="ARBA00005168"/>
    </source>
</evidence>
<accession>A0A377WPS1</accession>
<evidence type="ECO:0000256" key="6">
    <source>
        <dbReference type="ARBA" id="ARBA00023133"/>
    </source>
</evidence>
<evidence type="ECO:0000256" key="3">
    <source>
        <dbReference type="ARBA" id="ARBA00011738"/>
    </source>
</evidence>
<dbReference type="GO" id="GO:0006782">
    <property type="term" value="P:protoporphyrinogen IX biosynthetic process"/>
    <property type="evidence" value="ECO:0007669"/>
    <property type="project" value="TreeGrafter"/>
</dbReference>
<keyword evidence="5 8" id="KW-0560">Oxidoreductase</keyword>
<dbReference type="PRINTS" id="PR00073">
    <property type="entry name" value="COPRGNOXDASE"/>
</dbReference>
<comment type="pathway">
    <text evidence="1">Porphyrin-containing compound metabolism; protoporphyrin-IX biosynthesis; protoporphyrinogen-IX from coproporphyrinogen-III (O2 route): step 1/1.</text>
</comment>
<dbReference type="SUPFAM" id="SSF102886">
    <property type="entry name" value="Coproporphyrinogen III oxidase"/>
    <property type="match status" value="1"/>
</dbReference>
<comment type="subunit">
    <text evidence="3">Homodimer.</text>
</comment>
<reference evidence="8 9" key="1">
    <citation type="submission" date="2018-06" db="EMBL/GenBank/DDBJ databases">
        <authorList>
            <consortium name="Pathogen Informatics"/>
            <person name="Doyle S."/>
        </authorList>
    </citation>
    <scope>NUCLEOTIDE SEQUENCE [LARGE SCALE GENOMIC DNA]</scope>
    <source>
        <strain evidence="8 9">NCTC8849</strain>
    </source>
</reference>